<comment type="caution">
    <text evidence="4">The sequence shown here is derived from an EMBL/GenBank/DDBJ whole genome shotgun (WGS) entry which is preliminary data.</text>
</comment>
<evidence type="ECO:0000256" key="1">
    <source>
        <dbReference type="SAM" id="MobiDB-lite"/>
    </source>
</evidence>
<feature type="chain" id="PRO_5042240723" evidence="3">
    <location>
        <begin position="27"/>
        <end position="83"/>
    </location>
</feature>
<reference evidence="4" key="1">
    <citation type="journal article" date="2023" name="Plant J.">
        <title>Genome sequences and population genomics provide insights into the demographic history, inbreeding, and mutation load of two 'living fossil' tree species of Dipteronia.</title>
        <authorList>
            <person name="Feng Y."/>
            <person name="Comes H.P."/>
            <person name="Chen J."/>
            <person name="Zhu S."/>
            <person name="Lu R."/>
            <person name="Zhang X."/>
            <person name="Li P."/>
            <person name="Qiu J."/>
            <person name="Olsen K.M."/>
            <person name="Qiu Y."/>
        </authorList>
    </citation>
    <scope>NUCLEOTIDE SEQUENCE</scope>
    <source>
        <strain evidence="4">NBL</strain>
    </source>
</reference>
<feature type="compositionally biased region" description="Low complexity" evidence="1">
    <location>
        <begin position="44"/>
        <end position="53"/>
    </location>
</feature>
<keyword evidence="5" id="KW-1185">Reference proteome</keyword>
<dbReference type="Proteomes" id="UP001281410">
    <property type="component" value="Unassembled WGS sequence"/>
</dbReference>
<gene>
    <name evidence="4" type="ORF">Dsin_031011</name>
</gene>
<proteinExistence type="predicted"/>
<sequence length="83" mass="8594">MATGRALFCFALICVAFAMLAAVGMAHEGHEDHPSPSSSPAPSPNSTTGGSPNAAADFPPHLFSSTLFASLAFMLPFCLSFVY</sequence>
<feature type="transmembrane region" description="Helical" evidence="2">
    <location>
        <begin position="62"/>
        <end position="82"/>
    </location>
</feature>
<evidence type="ECO:0000256" key="3">
    <source>
        <dbReference type="SAM" id="SignalP"/>
    </source>
</evidence>
<keyword evidence="2" id="KW-0812">Transmembrane</keyword>
<evidence type="ECO:0000313" key="5">
    <source>
        <dbReference type="Proteomes" id="UP001281410"/>
    </source>
</evidence>
<feature type="region of interest" description="Disordered" evidence="1">
    <location>
        <begin position="28"/>
        <end position="53"/>
    </location>
</feature>
<name>A0AAE0DSZ5_9ROSI</name>
<keyword evidence="2" id="KW-1133">Transmembrane helix</keyword>
<organism evidence="4 5">
    <name type="scientific">Dipteronia sinensis</name>
    <dbReference type="NCBI Taxonomy" id="43782"/>
    <lineage>
        <taxon>Eukaryota</taxon>
        <taxon>Viridiplantae</taxon>
        <taxon>Streptophyta</taxon>
        <taxon>Embryophyta</taxon>
        <taxon>Tracheophyta</taxon>
        <taxon>Spermatophyta</taxon>
        <taxon>Magnoliopsida</taxon>
        <taxon>eudicotyledons</taxon>
        <taxon>Gunneridae</taxon>
        <taxon>Pentapetalae</taxon>
        <taxon>rosids</taxon>
        <taxon>malvids</taxon>
        <taxon>Sapindales</taxon>
        <taxon>Sapindaceae</taxon>
        <taxon>Hippocastanoideae</taxon>
        <taxon>Acereae</taxon>
        <taxon>Dipteronia</taxon>
    </lineage>
</organism>
<dbReference type="EMBL" id="JANJYJ010000010">
    <property type="protein sequence ID" value="KAK3183725.1"/>
    <property type="molecule type" value="Genomic_DNA"/>
</dbReference>
<evidence type="ECO:0000256" key="2">
    <source>
        <dbReference type="SAM" id="Phobius"/>
    </source>
</evidence>
<protein>
    <submittedName>
        <fullName evidence="4">Uncharacterized protein</fullName>
    </submittedName>
</protein>
<accession>A0AAE0DSZ5</accession>
<keyword evidence="3" id="KW-0732">Signal</keyword>
<feature type="signal peptide" evidence="3">
    <location>
        <begin position="1"/>
        <end position="26"/>
    </location>
</feature>
<evidence type="ECO:0000313" key="4">
    <source>
        <dbReference type="EMBL" id="KAK3183725.1"/>
    </source>
</evidence>
<keyword evidence="2" id="KW-0472">Membrane</keyword>
<dbReference type="AlphaFoldDB" id="A0AAE0DSZ5"/>